<dbReference type="InterPro" id="IPR029044">
    <property type="entry name" value="Nucleotide-diphossugar_trans"/>
</dbReference>
<reference evidence="1 2" key="1">
    <citation type="submission" date="2020-09" db="EMBL/GenBank/DDBJ databases">
        <title>Novel species of Mucilaginibacter isolated from a glacier on the Tibetan Plateau.</title>
        <authorList>
            <person name="Liu Q."/>
            <person name="Xin Y.-H."/>
        </authorList>
    </citation>
    <scope>NUCLEOTIDE SEQUENCE [LARGE SCALE GENOMIC DNA]</scope>
    <source>
        <strain evidence="1 2">ZT4R22</strain>
    </source>
</reference>
<dbReference type="GO" id="GO:0016740">
    <property type="term" value="F:transferase activity"/>
    <property type="evidence" value="ECO:0007669"/>
    <property type="project" value="UniProtKB-KW"/>
</dbReference>
<sequence>MSSQHTSMKVAYTICANNYLASAKVLKESFTKHHPEIPLFIILVDKKDPAINYNNFYSDSILFIDDIVELDIDALSHKFSIAELCTTVKPFVFKYFFNKYDAVVYIDPDIKVYAPFTDCWEALKKYTFVLTPHLMNPVDDGKIPSDFYTLRTGIFNLGFLGLAKGEELERFLNWWGERLLVYGHTNWDKGMFYDQIWANYIPVMFNNYLILKHYGYNVANWNWHERTLTKSGGEWMVNEKYPLTFFHFSSYRYTAPLVLCNYNTRYNRFNRPDIAEVVDEYYADLKAAGADAVRKSPAYYQAQHDVYELKMFAARPLKEKVRNRLSKMVEKYFSS</sequence>
<dbReference type="Gene3D" id="3.90.550.10">
    <property type="entry name" value="Spore Coat Polysaccharide Biosynthesis Protein SpsA, Chain A"/>
    <property type="match status" value="1"/>
</dbReference>
<keyword evidence="1" id="KW-0808">Transferase</keyword>
<accession>A0ABR7WRR6</accession>
<dbReference type="RefSeq" id="WP_191189669.1">
    <property type="nucleotide sequence ID" value="NZ_JACWMY010000007.1"/>
</dbReference>
<comment type="caution">
    <text evidence="1">The sequence shown here is derived from an EMBL/GenBank/DDBJ whole genome shotgun (WGS) entry which is preliminary data.</text>
</comment>
<dbReference type="SUPFAM" id="SSF53448">
    <property type="entry name" value="Nucleotide-diphospho-sugar transferases"/>
    <property type="match status" value="1"/>
</dbReference>
<evidence type="ECO:0000313" key="1">
    <source>
        <dbReference type="EMBL" id="MBD1365003.1"/>
    </source>
</evidence>
<dbReference type="EMBL" id="JACWMY010000007">
    <property type="protein sequence ID" value="MBD1365003.1"/>
    <property type="molecule type" value="Genomic_DNA"/>
</dbReference>
<organism evidence="1 2">
    <name type="scientific">Mucilaginibacter pankratovii</name>
    <dbReference type="NCBI Taxonomy" id="2772110"/>
    <lineage>
        <taxon>Bacteria</taxon>
        <taxon>Pseudomonadati</taxon>
        <taxon>Bacteroidota</taxon>
        <taxon>Sphingobacteriia</taxon>
        <taxon>Sphingobacteriales</taxon>
        <taxon>Sphingobacteriaceae</taxon>
        <taxon>Mucilaginibacter</taxon>
    </lineage>
</organism>
<protein>
    <submittedName>
        <fullName evidence="1">Glycosyl transferase</fullName>
    </submittedName>
</protein>
<proteinExistence type="predicted"/>
<keyword evidence="2" id="KW-1185">Reference proteome</keyword>
<dbReference type="Proteomes" id="UP000606600">
    <property type="component" value="Unassembled WGS sequence"/>
</dbReference>
<evidence type="ECO:0000313" key="2">
    <source>
        <dbReference type="Proteomes" id="UP000606600"/>
    </source>
</evidence>
<name>A0ABR7WRR6_9SPHI</name>
<gene>
    <name evidence="1" type="ORF">IDJ77_14375</name>
</gene>